<dbReference type="InterPro" id="IPR020904">
    <property type="entry name" value="Sc_DH/Rdtase_CS"/>
</dbReference>
<evidence type="ECO:0000313" key="5">
    <source>
        <dbReference type="Proteomes" id="UP000283003"/>
    </source>
</evidence>
<gene>
    <name evidence="4" type="ORF">EKN06_15260</name>
</gene>
<dbReference type="InterPro" id="IPR057326">
    <property type="entry name" value="KR_dom"/>
</dbReference>
<dbReference type="OrthoDB" id="5457012at2"/>
<reference evidence="4 5" key="1">
    <citation type="submission" date="2018-12" db="EMBL/GenBank/DDBJ databases">
        <title>Croceicoccus ponticola sp. nov., a lipolytic bacterium isolated from seawater.</title>
        <authorList>
            <person name="Yoon J.-H."/>
        </authorList>
    </citation>
    <scope>NUCLEOTIDE SEQUENCE [LARGE SCALE GENOMIC DNA]</scope>
    <source>
        <strain evidence="4 5">GM-16</strain>
    </source>
</reference>
<keyword evidence="2" id="KW-0560">Oxidoreductase</keyword>
<sequence>MGRQDSACASVRKCRGMSDDVVARHCDRVVIVTGAASGIGAASVAALVKAGAKVVAIDLNEVSQPATHVIRMSVSDEAAWISAIAETTERFGRIDGLVNCAGIIRMGPITEMDLGDFRLSMQVNVEGPFLGMKHTLPVMYRQGSGSVVNISSTAGIAGAAGASAYCASKAAVRLMSKAAALEAIGGGTRVRVNSVHPAMTETPMVKEIVAQLGGDEEIEKQMRALQPSGQFIPVSAVVDAILFLLSDAAAYVNGTEFVVDNGFTAQ</sequence>
<dbReference type="Gene3D" id="3.40.50.720">
    <property type="entry name" value="NAD(P)-binding Rossmann-like Domain"/>
    <property type="match status" value="1"/>
</dbReference>
<evidence type="ECO:0000259" key="3">
    <source>
        <dbReference type="SMART" id="SM00822"/>
    </source>
</evidence>
<keyword evidence="5" id="KW-1185">Reference proteome</keyword>
<dbReference type="PANTHER" id="PTHR43180">
    <property type="entry name" value="3-OXOACYL-(ACYL-CARRIER-PROTEIN) REDUCTASE (AFU_ORTHOLOGUE AFUA_6G11210)"/>
    <property type="match status" value="1"/>
</dbReference>
<proteinExistence type="inferred from homology"/>
<dbReference type="Pfam" id="PF13561">
    <property type="entry name" value="adh_short_C2"/>
    <property type="match status" value="1"/>
</dbReference>
<protein>
    <submittedName>
        <fullName evidence="4">SDR family oxidoreductase</fullName>
    </submittedName>
</protein>
<evidence type="ECO:0000256" key="2">
    <source>
        <dbReference type="ARBA" id="ARBA00023002"/>
    </source>
</evidence>
<dbReference type="AlphaFoldDB" id="A0A437GTW9"/>
<evidence type="ECO:0000313" key="4">
    <source>
        <dbReference type="EMBL" id="RVQ64600.1"/>
    </source>
</evidence>
<dbReference type="PRINTS" id="PR00081">
    <property type="entry name" value="GDHRDH"/>
</dbReference>
<comment type="similarity">
    <text evidence="1">Belongs to the short-chain dehydrogenases/reductases (SDR) family.</text>
</comment>
<dbReference type="PRINTS" id="PR00080">
    <property type="entry name" value="SDRFAMILY"/>
</dbReference>
<dbReference type="PANTHER" id="PTHR43180:SF66">
    <property type="entry name" value="SHORT-CHAIN DEHYDROGENASE_REDUCTASE FAMILY PROTEIN"/>
    <property type="match status" value="1"/>
</dbReference>
<dbReference type="FunFam" id="3.40.50.720:FF:000084">
    <property type="entry name" value="Short-chain dehydrogenase reductase"/>
    <property type="match status" value="1"/>
</dbReference>
<accession>A0A437GTW9</accession>
<dbReference type="SMART" id="SM00822">
    <property type="entry name" value="PKS_KR"/>
    <property type="match status" value="1"/>
</dbReference>
<evidence type="ECO:0000256" key="1">
    <source>
        <dbReference type="ARBA" id="ARBA00006484"/>
    </source>
</evidence>
<dbReference type="Proteomes" id="UP000283003">
    <property type="component" value="Unassembled WGS sequence"/>
</dbReference>
<dbReference type="PROSITE" id="PS00061">
    <property type="entry name" value="ADH_SHORT"/>
    <property type="match status" value="1"/>
</dbReference>
<name>A0A437GTW9_9SPHN</name>
<dbReference type="EMBL" id="RXOL01000013">
    <property type="protein sequence ID" value="RVQ64600.1"/>
    <property type="molecule type" value="Genomic_DNA"/>
</dbReference>
<feature type="domain" description="Ketoreductase" evidence="3">
    <location>
        <begin position="28"/>
        <end position="202"/>
    </location>
</feature>
<dbReference type="InterPro" id="IPR002347">
    <property type="entry name" value="SDR_fam"/>
</dbReference>
<dbReference type="SUPFAM" id="SSF51735">
    <property type="entry name" value="NAD(P)-binding Rossmann-fold domains"/>
    <property type="match status" value="1"/>
</dbReference>
<comment type="caution">
    <text evidence="4">The sequence shown here is derived from an EMBL/GenBank/DDBJ whole genome shotgun (WGS) entry which is preliminary data.</text>
</comment>
<organism evidence="4 5">
    <name type="scientific">Croceicoccus ponticola</name>
    <dbReference type="NCBI Taxonomy" id="2217664"/>
    <lineage>
        <taxon>Bacteria</taxon>
        <taxon>Pseudomonadati</taxon>
        <taxon>Pseudomonadota</taxon>
        <taxon>Alphaproteobacteria</taxon>
        <taxon>Sphingomonadales</taxon>
        <taxon>Erythrobacteraceae</taxon>
        <taxon>Croceicoccus</taxon>
    </lineage>
</organism>
<dbReference type="GO" id="GO:0016491">
    <property type="term" value="F:oxidoreductase activity"/>
    <property type="evidence" value="ECO:0007669"/>
    <property type="project" value="UniProtKB-KW"/>
</dbReference>
<dbReference type="InterPro" id="IPR036291">
    <property type="entry name" value="NAD(P)-bd_dom_sf"/>
</dbReference>